<dbReference type="GeneID" id="26836135"/>
<keyword evidence="6 12" id="KW-0812">Transmembrane</keyword>
<keyword evidence="7 12" id="KW-0375">Hydrogen ion transport</keyword>
<keyword evidence="5 12" id="KW-0138">CF(0)</keyword>
<evidence type="ECO:0000256" key="12">
    <source>
        <dbReference type="RuleBase" id="RU003661"/>
    </source>
</evidence>
<gene>
    <name evidence="14" type="primary">ATP8</name>
</gene>
<dbReference type="GO" id="GO:0015078">
    <property type="term" value="F:proton transmembrane transporter activity"/>
    <property type="evidence" value="ECO:0007669"/>
    <property type="project" value="InterPro"/>
</dbReference>
<name>A0A0U2M0E1_9NEOP</name>
<feature type="transmembrane region" description="Helical" evidence="13">
    <location>
        <begin position="12"/>
        <end position="31"/>
    </location>
</feature>
<evidence type="ECO:0000313" key="15">
    <source>
        <dbReference type="EMBL" id="QKK69180.1"/>
    </source>
</evidence>
<evidence type="ECO:0000256" key="7">
    <source>
        <dbReference type="ARBA" id="ARBA00022781"/>
    </source>
</evidence>
<dbReference type="EMBL" id="KY748280">
    <property type="protein sequence ID" value="QKK69180.1"/>
    <property type="molecule type" value="Genomic_DNA"/>
</dbReference>
<evidence type="ECO:0000256" key="8">
    <source>
        <dbReference type="ARBA" id="ARBA00022989"/>
    </source>
</evidence>
<evidence type="ECO:0000256" key="9">
    <source>
        <dbReference type="ARBA" id="ARBA00023065"/>
    </source>
</evidence>
<dbReference type="EMBL" id="KT893460">
    <property type="protein sequence ID" value="ALS20336.1"/>
    <property type="molecule type" value="Genomic_DNA"/>
</dbReference>
<evidence type="ECO:0000256" key="6">
    <source>
        <dbReference type="ARBA" id="ARBA00022692"/>
    </source>
</evidence>
<dbReference type="AlphaFoldDB" id="A0A0U2M0E1"/>
<comment type="similarity">
    <text evidence="2 12">Belongs to the ATPase protein 8 family.</text>
</comment>
<dbReference type="GO" id="GO:0015986">
    <property type="term" value="P:proton motive force-driven ATP synthesis"/>
    <property type="evidence" value="ECO:0007669"/>
    <property type="project" value="InterPro"/>
</dbReference>
<reference evidence="15" key="2">
    <citation type="submission" date="2017-03" db="EMBL/GenBank/DDBJ databases">
        <title>The complete genome mitochondrion of Opisthoplatia orientalis(Blattaria:Blaberidae).</title>
        <authorList>
            <person name="Zhang C."/>
            <person name="Dai R.H."/>
            <person name="Yang H."/>
        </authorList>
    </citation>
    <scope>NUCLEOTIDE SEQUENCE</scope>
</reference>
<evidence type="ECO:0000256" key="1">
    <source>
        <dbReference type="ARBA" id="ARBA00004304"/>
    </source>
</evidence>
<dbReference type="GO" id="GO:0031966">
    <property type="term" value="C:mitochondrial membrane"/>
    <property type="evidence" value="ECO:0007669"/>
    <property type="project" value="UniProtKB-SubCell"/>
</dbReference>
<keyword evidence="8 13" id="KW-1133">Transmembrane helix</keyword>
<evidence type="ECO:0000256" key="5">
    <source>
        <dbReference type="ARBA" id="ARBA00022547"/>
    </source>
</evidence>
<dbReference type="Pfam" id="PF00895">
    <property type="entry name" value="ATP-synt_8"/>
    <property type="match status" value="1"/>
</dbReference>
<evidence type="ECO:0000256" key="2">
    <source>
        <dbReference type="ARBA" id="ARBA00008892"/>
    </source>
</evidence>
<comment type="subunit">
    <text evidence="3">F-type ATPases have 2 components, CF(1) - the catalytic core - and CF(0) - the membrane proton channel.</text>
</comment>
<dbReference type="CTD" id="4509"/>
<dbReference type="GO" id="GO:0045259">
    <property type="term" value="C:proton-transporting ATP synthase complex"/>
    <property type="evidence" value="ECO:0007669"/>
    <property type="project" value="UniProtKB-KW"/>
</dbReference>
<proteinExistence type="inferred from homology"/>
<evidence type="ECO:0000256" key="4">
    <source>
        <dbReference type="ARBA" id="ARBA00022448"/>
    </source>
</evidence>
<evidence type="ECO:0000313" key="14">
    <source>
        <dbReference type="EMBL" id="ALS20336.1"/>
    </source>
</evidence>
<keyword evidence="11 13" id="KW-0472">Membrane</keyword>
<evidence type="ECO:0000256" key="11">
    <source>
        <dbReference type="ARBA" id="ARBA00023136"/>
    </source>
</evidence>
<evidence type="ECO:0000256" key="13">
    <source>
        <dbReference type="SAM" id="Phobius"/>
    </source>
</evidence>
<sequence length="51" mass="6538">MPQMMPISWLTLYIFFIMMFITFSLINYYSFIYMPINKKMKNYFKTMNWKW</sequence>
<keyword evidence="10 12" id="KW-0496">Mitochondrion</keyword>
<accession>A0A0U2M0E1</accession>
<evidence type="ECO:0000256" key="10">
    <source>
        <dbReference type="ARBA" id="ARBA00023128"/>
    </source>
</evidence>
<organism evidence="14">
    <name type="scientific">Opisthoplatia orientalis</name>
    <dbReference type="NCBI Taxonomy" id="406672"/>
    <lineage>
        <taxon>Eukaryota</taxon>
        <taxon>Metazoa</taxon>
        <taxon>Ecdysozoa</taxon>
        <taxon>Arthropoda</taxon>
        <taxon>Hexapoda</taxon>
        <taxon>Insecta</taxon>
        <taxon>Pterygota</taxon>
        <taxon>Neoptera</taxon>
        <taxon>Polyneoptera</taxon>
        <taxon>Dictyoptera</taxon>
        <taxon>Blattodea</taxon>
        <taxon>Blaberoidea</taxon>
        <taxon>Blaberidae</taxon>
        <taxon>Epilamprinae</taxon>
        <taxon>Opisthoplatia</taxon>
    </lineage>
</organism>
<evidence type="ECO:0000256" key="3">
    <source>
        <dbReference type="ARBA" id="ARBA00011291"/>
    </source>
</evidence>
<comment type="subcellular location">
    <subcellularLocation>
        <location evidence="1 12">Mitochondrion membrane</location>
        <topology evidence="1 12">Single-pass membrane protein</topology>
    </subcellularLocation>
</comment>
<geneLocation type="mitochondrion" evidence="14"/>
<dbReference type="InterPro" id="IPR001421">
    <property type="entry name" value="ATP8_metazoa"/>
</dbReference>
<keyword evidence="4 12" id="KW-0813">Transport</keyword>
<keyword evidence="9 12" id="KW-0406">Ion transport</keyword>
<dbReference type="RefSeq" id="YP_009229029.1">
    <property type="nucleotide sequence ID" value="NC_029225.1"/>
</dbReference>
<reference evidence="14" key="1">
    <citation type="journal article" date="2015" name="Mitochondrial DNA">
        <title>The complete mitochondrial genomes of Opisthoplatia orientalis and Blaptica dubia (Blattodea: Blaberidae).</title>
        <authorList>
            <person name="Tian X."/>
            <person name="Ma G."/>
            <person name="Cui Y."/>
            <person name="Dong P."/>
            <person name="Zhu Y."/>
            <person name="Gao X."/>
        </authorList>
    </citation>
    <scope>NUCLEOTIDE SEQUENCE</scope>
</reference>
<protein>
    <recommendedName>
        <fullName evidence="12">ATP synthase complex subunit 8</fullName>
    </recommendedName>
</protein>